<reference evidence="1 2" key="1">
    <citation type="submission" date="2019-08" db="EMBL/GenBank/DDBJ databases">
        <title>Bacterial whole genome sequence for Glaciihabitans sp. CHu50b-6-2.</title>
        <authorList>
            <person name="Jin L."/>
        </authorList>
    </citation>
    <scope>NUCLEOTIDE SEQUENCE [LARGE SCALE GENOMIC DNA]</scope>
    <source>
        <strain evidence="1 2">CHu50b-6-2</strain>
    </source>
</reference>
<dbReference type="AlphaFoldDB" id="A0A5C8UK93"/>
<evidence type="ECO:0000313" key="1">
    <source>
        <dbReference type="EMBL" id="TXN28162.1"/>
    </source>
</evidence>
<dbReference type="EMBL" id="VRMG01000016">
    <property type="protein sequence ID" value="TXN28162.1"/>
    <property type="molecule type" value="Genomic_DNA"/>
</dbReference>
<comment type="caution">
    <text evidence="1">The sequence shown here is derived from an EMBL/GenBank/DDBJ whole genome shotgun (WGS) entry which is preliminary data.</text>
</comment>
<evidence type="ECO:0000313" key="2">
    <source>
        <dbReference type="Proteomes" id="UP000321379"/>
    </source>
</evidence>
<proteinExistence type="predicted"/>
<keyword evidence="2" id="KW-1185">Reference proteome</keyword>
<sequence length="29" mass="3540">MERLLSMKHRVDPMNVFRDNVDFGKFDQN</sequence>
<name>A0A5C8UK93_9MICO</name>
<gene>
    <name evidence="1" type="ORF">FVP33_18580</name>
</gene>
<dbReference type="Proteomes" id="UP000321379">
    <property type="component" value="Unassembled WGS sequence"/>
</dbReference>
<accession>A0A5C8UK93</accession>
<protein>
    <submittedName>
        <fullName evidence="1">Uncharacterized protein</fullName>
    </submittedName>
</protein>
<organism evidence="1 2">
    <name type="scientific">Lacisediminihabitans profunda</name>
    <dbReference type="NCBI Taxonomy" id="2594790"/>
    <lineage>
        <taxon>Bacteria</taxon>
        <taxon>Bacillati</taxon>
        <taxon>Actinomycetota</taxon>
        <taxon>Actinomycetes</taxon>
        <taxon>Micrococcales</taxon>
        <taxon>Microbacteriaceae</taxon>
        <taxon>Lacisediminihabitans</taxon>
    </lineage>
</organism>